<protein>
    <submittedName>
        <fullName evidence="1">Uncharacterized protein</fullName>
    </submittedName>
</protein>
<name>A0ACC0Y7Q0_9ROSI</name>
<evidence type="ECO:0000313" key="1">
    <source>
        <dbReference type="EMBL" id="KAJ0031124.1"/>
    </source>
</evidence>
<accession>A0ACC0Y7Q0</accession>
<proteinExistence type="predicted"/>
<organism evidence="1 2">
    <name type="scientific">Pistacia integerrima</name>
    <dbReference type="NCBI Taxonomy" id="434235"/>
    <lineage>
        <taxon>Eukaryota</taxon>
        <taxon>Viridiplantae</taxon>
        <taxon>Streptophyta</taxon>
        <taxon>Embryophyta</taxon>
        <taxon>Tracheophyta</taxon>
        <taxon>Spermatophyta</taxon>
        <taxon>Magnoliopsida</taxon>
        <taxon>eudicotyledons</taxon>
        <taxon>Gunneridae</taxon>
        <taxon>Pentapetalae</taxon>
        <taxon>rosids</taxon>
        <taxon>malvids</taxon>
        <taxon>Sapindales</taxon>
        <taxon>Anacardiaceae</taxon>
        <taxon>Pistacia</taxon>
    </lineage>
</organism>
<comment type="caution">
    <text evidence="1">The sequence shown here is derived from an EMBL/GenBank/DDBJ whole genome shotgun (WGS) entry which is preliminary data.</text>
</comment>
<keyword evidence="2" id="KW-1185">Reference proteome</keyword>
<dbReference type="Proteomes" id="UP001163603">
    <property type="component" value="Chromosome 8"/>
</dbReference>
<reference evidence="2" key="1">
    <citation type="journal article" date="2023" name="G3 (Bethesda)">
        <title>Genome assembly and association tests identify interacting loci associated with vigor, precocity, and sex in interspecific pistachio rootstocks.</title>
        <authorList>
            <person name="Palmer W."/>
            <person name="Jacygrad E."/>
            <person name="Sagayaradj S."/>
            <person name="Cavanaugh K."/>
            <person name="Han R."/>
            <person name="Bertier L."/>
            <person name="Beede B."/>
            <person name="Kafkas S."/>
            <person name="Golino D."/>
            <person name="Preece J."/>
            <person name="Michelmore R."/>
        </authorList>
    </citation>
    <scope>NUCLEOTIDE SEQUENCE [LARGE SCALE GENOMIC DNA]</scope>
</reference>
<dbReference type="EMBL" id="CM047743">
    <property type="protein sequence ID" value="KAJ0031124.1"/>
    <property type="molecule type" value="Genomic_DNA"/>
</dbReference>
<sequence length="58" mass="6976">MIFFWDLYLVGLYVHLLSKQCIERCNQSINPEEIYVHSFSFINVHGSKINNQRVRLYV</sequence>
<evidence type="ECO:0000313" key="2">
    <source>
        <dbReference type="Proteomes" id="UP001163603"/>
    </source>
</evidence>
<gene>
    <name evidence="1" type="ORF">Pint_13691</name>
</gene>